<dbReference type="EMBL" id="JXKH01000003">
    <property type="protein sequence ID" value="OJG18827.1"/>
    <property type="molecule type" value="Genomic_DNA"/>
</dbReference>
<dbReference type="Proteomes" id="UP000181884">
    <property type="component" value="Unassembled WGS sequence"/>
</dbReference>
<reference evidence="1 2" key="1">
    <citation type="submission" date="2014-12" db="EMBL/GenBank/DDBJ databases">
        <title>Draft genome sequences of 29 type strains of Enterococci.</title>
        <authorList>
            <person name="Zhong Z."/>
            <person name="Sun Z."/>
            <person name="Liu W."/>
            <person name="Zhang W."/>
            <person name="Zhang H."/>
        </authorList>
    </citation>
    <scope>NUCLEOTIDE SEQUENCE [LARGE SCALE GENOMIC DNA]</scope>
    <source>
        <strain evidence="1 2">DSM 17029</strain>
    </source>
</reference>
<dbReference type="STRING" id="214095.RU97_GL001445"/>
<dbReference type="AlphaFoldDB" id="A0A1L8RGF3"/>
<name>A0A1L8RGF3_9ENTE</name>
<comment type="caution">
    <text evidence="1">The sequence shown here is derived from an EMBL/GenBank/DDBJ whole genome shotgun (WGS) entry which is preliminary data.</text>
</comment>
<gene>
    <name evidence="1" type="ORF">RU97_GL001445</name>
</gene>
<keyword evidence="2" id="KW-1185">Reference proteome</keyword>
<evidence type="ECO:0000313" key="1">
    <source>
        <dbReference type="EMBL" id="OJG18827.1"/>
    </source>
</evidence>
<protein>
    <submittedName>
        <fullName evidence="1">Uncharacterized protein</fullName>
    </submittedName>
</protein>
<organism evidence="1 2">
    <name type="scientific">Enterococcus canis</name>
    <dbReference type="NCBI Taxonomy" id="214095"/>
    <lineage>
        <taxon>Bacteria</taxon>
        <taxon>Bacillati</taxon>
        <taxon>Bacillota</taxon>
        <taxon>Bacilli</taxon>
        <taxon>Lactobacillales</taxon>
        <taxon>Enterococcaceae</taxon>
        <taxon>Enterococcus</taxon>
    </lineage>
</organism>
<sequence length="85" mass="9577">MVADKSVIKHQIYSEKDPFSAWEDACESITPEALTVQVNDDTFVTLFRNQLVRIDTQEVDGPVEEQVKRHDELAGVINTLSNMGL</sequence>
<proteinExistence type="predicted"/>
<evidence type="ECO:0000313" key="2">
    <source>
        <dbReference type="Proteomes" id="UP000181884"/>
    </source>
</evidence>
<accession>A0A1L8RGF3</accession>